<sequence>MIIASVKIIELIIEMIIPSVNFIQKITFRKIAFLAINNNNLFSKFLDFGGLPLFLNITYKVRFDLCIKV</sequence>
<gene>
    <name evidence="1" type="ORF">BpHYR1_054233</name>
</gene>
<evidence type="ECO:0000313" key="1">
    <source>
        <dbReference type="EMBL" id="RNA38419.1"/>
    </source>
</evidence>
<comment type="caution">
    <text evidence="1">The sequence shown here is derived from an EMBL/GenBank/DDBJ whole genome shotgun (WGS) entry which is preliminary data.</text>
</comment>
<dbReference type="EMBL" id="REGN01000874">
    <property type="protein sequence ID" value="RNA38419.1"/>
    <property type="molecule type" value="Genomic_DNA"/>
</dbReference>
<evidence type="ECO:0000313" key="2">
    <source>
        <dbReference type="Proteomes" id="UP000276133"/>
    </source>
</evidence>
<dbReference type="AlphaFoldDB" id="A0A3M7SRS7"/>
<reference evidence="1 2" key="1">
    <citation type="journal article" date="2018" name="Sci. Rep.">
        <title>Genomic signatures of local adaptation to the degree of environmental predictability in rotifers.</title>
        <authorList>
            <person name="Franch-Gras L."/>
            <person name="Hahn C."/>
            <person name="Garcia-Roger E.M."/>
            <person name="Carmona M.J."/>
            <person name="Serra M."/>
            <person name="Gomez A."/>
        </authorList>
    </citation>
    <scope>NUCLEOTIDE SEQUENCE [LARGE SCALE GENOMIC DNA]</scope>
    <source>
        <strain evidence="1">HYR1</strain>
    </source>
</reference>
<proteinExistence type="predicted"/>
<organism evidence="1 2">
    <name type="scientific">Brachionus plicatilis</name>
    <name type="common">Marine rotifer</name>
    <name type="synonym">Brachionus muelleri</name>
    <dbReference type="NCBI Taxonomy" id="10195"/>
    <lineage>
        <taxon>Eukaryota</taxon>
        <taxon>Metazoa</taxon>
        <taxon>Spiralia</taxon>
        <taxon>Gnathifera</taxon>
        <taxon>Rotifera</taxon>
        <taxon>Eurotatoria</taxon>
        <taxon>Monogononta</taxon>
        <taxon>Pseudotrocha</taxon>
        <taxon>Ploima</taxon>
        <taxon>Brachionidae</taxon>
        <taxon>Brachionus</taxon>
    </lineage>
</organism>
<protein>
    <submittedName>
        <fullName evidence="1">Uncharacterized protein</fullName>
    </submittedName>
</protein>
<name>A0A3M7SRS7_BRAPC</name>
<dbReference type="Proteomes" id="UP000276133">
    <property type="component" value="Unassembled WGS sequence"/>
</dbReference>
<keyword evidence="2" id="KW-1185">Reference proteome</keyword>
<accession>A0A3M7SRS7</accession>